<evidence type="ECO:0000259" key="2">
    <source>
        <dbReference type="PROSITE" id="PS50878"/>
    </source>
</evidence>
<dbReference type="KEGG" id="gms:SOIL9_46160"/>
<feature type="domain" description="Reverse transcriptase" evidence="2">
    <location>
        <begin position="1"/>
        <end position="216"/>
    </location>
</feature>
<dbReference type="PROSITE" id="PS50878">
    <property type="entry name" value="RT_POL"/>
    <property type="match status" value="1"/>
</dbReference>
<dbReference type="AlphaFoldDB" id="A0A6P2CVB6"/>
<keyword evidence="3" id="KW-0548">Nucleotidyltransferase</keyword>
<accession>A0A6P2CVB6</accession>
<dbReference type="Pfam" id="PF00078">
    <property type="entry name" value="RVT_1"/>
    <property type="match status" value="1"/>
</dbReference>
<dbReference type="PANTHER" id="PTHR34047:SF8">
    <property type="entry name" value="PROTEIN YKFC"/>
    <property type="match status" value="1"/>
</dbReference>
<dbReference type="Proteomes" id="UP000464178">
    <property type="component" value="Chromosome"/>
</dbReference>
<evidence type="ECO:0000313" key="3">
    <source>
        <dbReference type="EMBL" id="VTR93098.1"/>
    </source>
</evidence>
<dbReference type="InterPro" id="IPR051083">
    <property type="entry name" value="GrpII_Intron_Splice-Mob/Def"/>
</dbReference>
<dbReference type="PANTHER" id="PTHR34047">
    <property type="entry name" value="NUCLEAR INTRON MATURASE 1, MITOCHONDRIAL-RELATED"/>
    <property type="match status" value="1"/>
</dbReference>
<sequence>MWIAKSNGGPRPLGIPSIRDRVAQVAVLLVIGPIFEADLCDEQYGFRSGIDAKMAVRRVYSNVTERGLREVVAADLSDYFNTIAHGPLMRCLSRRIADGSVLSVVKRWLQAPVAERHERGKRRTTVAADTNRGTPQGGVASPLLANLYFRRFVLAWKPFGREQRLRAHVVNYADDLVISCRPGRKLIARLGLSVNERKTRLATLPEESIDFLGYTIGQFHGRGDRPYIGTRPSKKSVCKLRARIHEETSSRWNWQQPAERVEVLNPILRGWCGYFNQGPVVRVYRAVRAYIERRLRRWLMRREQRRGTGYKRYPGRYLDEELGLFRSPTNARLRRMRRLEGPNESRPRR</sequence>
<dbReference type="RefSeq" id="WP_197909503.1">
    <property type="nucleotide sequence ID" value="NZ_LR593886.1"/>
</dbReference>
<name>A0A6P2CVB6_9BACT</name>
<dbReference type="InterPro" id="IPR000477">
    <property type="entry name" value="RT_dom"/>
</dbReference>
<dbReference type="EMBL" id="LR593886">
    <property type="protein sequence ID" value="VTR93098.1"/>
    <property type="molecule type" value="Genomic_DNA"/>
</dbReference>
<dbReference type="SUPFAM" id="SSF56672">
    <property type="entry name" value="DNA/RNA polymerases"/>
    <property type="match status" value="1"/>
</dbReference>
<protein>
    <recommendedName>
        <fullName evidence="2">Reverse transcriptase domain-containing protein</fullName>
    </recommendedName>
</protein>
<dbReference type="GO" id="GO:0003964">
    <property type="term" value="F:RNA-directed DNA polymerase activity"/>
    <property type="evidence" value="ECO:0007669"/>
    <property type="project" value="UniProtKB-KW"/>
</dbReference>
<dbReference type="Pfam" id="PF08388">
    <property type="entry name" value="GIIM"/>
    <property type="match status" value="1"/>
</dbReference>
<gene>
    <name evidence="3" type="ORF">SOIL9_46160</name>
</gene>
<dbReference type="InterPro" id="IPR013597">
    <property type="entry name" value="Mat_intron_G2"/>
</dbReference>
<proteinExistence type="inferred from homology"/>
<keyword evidence="3" id="KW-0695">RNA-directed DNA polymerase</keyword>
<keyword evidence="4" id="KW-1185">Reference proteome</keyword>
<dbReference type="InterPro" id="IPR043502">
    <property type="entry name" value="DNA/RNA_pol_sf"/>
</dbReference>
<evidence type="ECO:0000313" key="4">
    <source>
        <dbReference type="Proteomes" id="UP000464178"/>
    </source>
</evidence>
<dbReference type="CDD" id="cd01651">
    <property type="entry name" value="RT_G2_intron"/>
    <property type="match status" value="1"/>
</dbReference>
<comment type="similarity">
    <text evidence="1">Belongs to the bacterial reverse transcriptase family.</text>
</comment>
<keyword evidence="3" id="KW-0808">Transferase</keyword>
<organism evidence="3 4">
    <name type="scientific">Gemmata massiliana</name>
    <dbReference type="NCBI Taxonomy" id="1210884"/>
    <lineage>
        <taxon>Bacteria</taxon>
        <taxon>Pseudomonadati</taxon>
        <taxon>Planctomycetota</taxon>
        <taxon>Planctomycetia</taxon>
        <taxon>Gemmatales</taxon>
        <taxon>Gemmataceae</taxon>
        <taxon>Gemmata</taxon>
    </lineage>
</organism>
<evidence type="ECO:0000256" key="1">
    <source>
        <dbReference type="ARBA" id="ARBA00034120"/>
    </source>
</evidence>
<reference evidence="3 4" key="1">
    <citation type="submission" date="2019-05" db="EMBL/GenBank/DDBJ databases">
        <authorList>
            <consortium name="Science for Life Laboratories"/>
        </authorList>
    </citation>
    <scope>NUCLEOTIDE SEQUENCE [LARGE SCALE GENOMIC DNA]</scope>
    <source>
        <strain evidence="3">Soil9</strain>
    </source>
</reference>